<evidence type="ECO:0000256" key="1">
    <source>
        <dbReference type="ARBA" id="ARBA00008857"/>
    </source>
</evidence>
<dbReference type="InterPro" id="IPR002104">
    <property type="entry name" value="Integrase_catalytic"/>
</dbReference>
<evidence type="ECO:0000256" key="5">
    <source>
        <dbReference type="PROSITE-ProRule" id="PRU01248"/>
    </source>
</evidence>
<keyword evidence="3 5" id="KW-0238">DNA-binding</keyword>
<accession>A0A100WAV4</accession>
<dbReference type="EMBL" id="BCSY01000035">
    <property type="protein sequence ID" value="GAS94796.1"/>
    <property type="molecule type" value="Genomic_DNA"/>
</dbReference>
<keyword evidence="2" id="KW-0229">DNA integration</keyword>
<dbReference type="SUPFAM" id="SSF56349">
    <property type="entry name" value="DNA breaking-rejoining enzymes"/>
    <property type="match status" value="1"/>
</dbReference>
<reference evidence="9" key="2">
    <citation type="submission" date="2016-02" db="EMBL/GenBank/DDBJ databases">
        <title>Draft genome sequence of five rapidly growing Mycobacterium species.</title>
        <authorList>
            <person name="Katahira K."/>
            <person name="Gotou Y."/>
            <person name="Iida K."/>
            <person name="Ogura Y."/>
            <person name="Hayashi T."/>
        </authorList>
    </citation>
    <scope>NUCLEOTIDE SEQUENCE [LARGE SCALE GENOMIC DNA]</scope>
    <source>
        <strain evidence="9">JCM15298</strain>
    </source>
</reference>
<reference evidence="9" key="1">
    <citation type="journal article" date="2016" name="Genome Announc.">
        <title>Draft Genome Sequences of Five Rapidly Growing Mycobacterium Species, M. thermoresistibile, M. fortuitum subsp. acetamidolyticum, M. canariasense, M. brisbanense, and M. novocastrense.</title>
        <authorList>
            <person name="Katahira K."/>
            <person name="Ogura Y."/>
            <person name="Gotoh Y."/>
            <person name="Hayashi T."/>
        </authorList>
    </citation>
    <scope>NUCLEOTIDE SEQUENCE [LARGE SCALE GENOMIC DNA]</scope>
    <source>
        <strain evidence="9">JCM15298</strain>
    </source>
</reference>
<dbReference type="STRING" id="228230.RMCC_1762"/>
<dbReference type="PROSITE" id="PS51900">
    <property type="entry name" value="CB"/>
    <property type="match status" value="1"/>
</dbReference>
<dbReference type="InterPro" id="IPR011010">
    <property type="entry name" value="DNA_brk_join_enz"/>
</dbReference>
<proteinExistence type="inferred from homology"/>
<dbReference type="InterPro" id="IPR013762">
    <property type="entry name" value="Integrase-like_cat_sf"/>
</dbReference>
<evidence type="ECO:0000313" key="8">
    <source>
        <dbReference type="EMBL" id="GAS94796.1"/>
    </source>
</evidence>
<dbReference type="InterPro" id="IPR044068">
    <property type="entry name" value="CB"/>
</dbReference>
<evidence type="ECO:0000259" key="7">
    <source>
        <dbReference type="PROSITE" id="PS51900"/>
    </source>
</evidence>
<dbReference type="Pfam" id="PF00589">
    <property type="entry name" value="Phage_integrase"/>
    <property type="match status" value="1"/>
</dbReference>
<dbReference type="InterPro" id="IPR050090">
    <property type="entry name" value="Tyrosine_recombinase_XerCD"/>
</dbReference>
<organism evidence="8 9">
    <name type="scientific">Mycolicibacterium canariasense</name>
    <name type="common">Mycobacterium canariasense</name>
    <dbReference type="NCBI Taxonomy" id="228230"/>
    <lineage>
        <taxon>Bacteria</taxon>
        <taxon>Bacillati</taxon>
        <taxon>Actinomycetota</taxon>
        <taxon>Actinomycetes</taxon>
        <taxon>Mycobacteriales</taxon>
        <taxon>Mycobacteriaceae</taxon>
        <taxon>Mycolicibacterium</taxon>
    </lineage>
</organism>
<evidence type="ECO:0000256" key="3">
    <source>
        <dbReference type="ARBA" id="ARBA00023125"/>
    </source>
</evidence>
<evidence type="ECO:0000313" key="9">
    <source>
        <dbReference type="Proteomes" id="UP000069443"/>
    </source>
</evidence>
<evidence type="ECO:0000259" key="6">
    <source>
        <dbReference type="PROSITE" id="PS51898"/>
    </source>
</evidence>
<comment type="caution">
    <text evidence="8">The sequence shown here is derived from an EMBL/GenBank/DDBJ whole genome shotgun (WGS) entry which is preliminary data.</text>
</comment>
<evidence type="ECO:0000256" key="2">
    <source>
        <dbReference type="ARBA" id="ARBA00022908"/>
    </source>
</evidence>
<dbReference type="InterPro" id="IPR010998">
    <property type="entry name" value="Integrase_recombinase_N"/>
</dbReference>
<dbReference type="AlphaFoldDB" id="A0A100WAV4"/>
<dbReference type="Pfam" id="PF02899">
    <property type="entry name" value="Phage_int_SAM_1"/>
    <property type="match status" value="1"/>
</dbReference>
<name>A0A100WAV4_MYCCR</name>
<dbReference type="Proteomes" id="UP000069443">
    <property type="component" value="Unassembled WGS sequence"/>
</dbReference>
<keyword evidence="9" id="KW-1185">Reference proteome</keyword>
<dbReference type="GO" id="GO:0015074">
    <property type="term" value="P:DNA integration"/>
    <property type="evidence" value="ECO:0007669"/>
    <property type="project" value="UniProtKB-KW"/>
</dbReference>
<dbReference type="PANTHER" id="PTHR30349:SF41">
    <property type="entry name" value="INTEGRASE_RECOMBINASE PROTEIN MJ0367-RELATED"/>
    <property type="match status" value="1"/>
</dbReference>
<protein>
    <submittedName>
        <fullName evidence="8">Phage integrase SAM-like domain protein</fullName>
    </submittedName>
</protein>
<sequence length="361" mass="40091">MPFGDRQSWTLLDRDFVVVEAAEAFLSHLHAVERSPNTVKAYAHDLRDWFEFLGQRGLLWSQVRLEDVGRFVAWLRLPGGARLGNVAALPTADSVCTEATVNRKLSAISAFYEFHQRHGVDLGDLLTTWQRRGTRGGSWRPLLAHLGDRPERSRRIRLRAEQRIPETLDAEQIAAIVAACDRLRDQFLFSVLAGSGLRIGEALGLRHSDIDAAARLVSVVPRRNANGARAKGVSGRRVPVGAGVIRLYADYLHTEYGDLDSDYVFVNLWSGPVGHPMTYASVYDLVCRIRQRTAIMFGPHVFRHSYATELLRRGVAVEVVAHLLGHSSIATTGDTYAHLKIEDARGALVAAGWLADSDEPR</sequence>
<evidence type="ECO:0000256" key="4">
    <source>
        <dbReference type="ARBA" id="ARBA00023172"/>
    </source>
</evidence>
<keyword evidence="4" id="KW-0233">DNA recombination</keyword>
<gene>
    <name evidence="8" type="ORF">RMCC_1762</name>
</gene>
<feature type="domain" description="Core-binding (CB)" evidence="7">
    <location>
        <begin position="16"/>
        <end position="116"/>
    </location>
</feature>
<comment type="similarity">
    <text evidence="1">Belongs to the 'phage' integrase family.</text>
</comment>
<dbReference type="Gene3D" id="1.10.150.130">
    <property type="match status" value="1"/>
</dbReference>
<dbReference type="PROSITE" id="PS51898">
    <property type="entry name" value="TYR_RECOMBINASE"/>
    <property type="match status" value="1"/>
</dbReference>
<dbReference type="InterPro" id="IPR004107">
    <property type="entry name" value="Integrase_SAM-like_N"/>
</dbReference>
<dbReference type="GO" id="GO:0006310">
    <property type="term" value="P:DNA recombination"/>
    <property type="evidence" value="ECO:0007669"/>
    <property type="project" value="UniProtKB-KW"/>
</dbReference>
<dbReference type="Gene3D" id="1.10.443.10">
    <property type="entry name" value="Intergrase catalytic core"/>
    <property type="match status" value="1"/>
</dbReference>
<dbReference type="GO" id="GO:0003677">
    <property type="term" value="F:DNA binding"/>
    <property type="evidence" value="ECO:0007669"/>
    <property type="project" value="UniProtKB-UniRule"/>
</dbReference>
<feature type="domain" description="Tyr recombinase" evidence="6">
    <location>
        <begin position="163"/>
        <end position="349"/>
    </location>
</feature>
<dbReference type="PANTHER" id="PTHR30349">
    <property type="entry name" value="PHAGE INTEGRASE-RELATED"/>
    <property type="match status" value="1"/>
</dbReference>